<accession>A0A438ED96</accession>
<name>A0A438ED96_VITVI</name>
<comment type="caution">
    <text evidence="1">The sequence shown here is derived from an EMBL/GenBank/DDBJ whole genome shotgun (WGS) entry which is preliminary data.</text>
</comment>
<sequence length="157" mass="17812">MSYNSNWAIFVKVKCSLKCIVRQAKGMLCLRRSSLDLWKTQPYWALQQQLLAILITSVIRMTSQEFGVIIVINHATLVKQKLHGKPTNWKLVEWKTNKQGDSNHFPAKAHAAETPSLSKEQLDQLLQLLKPAPLTPGTPIASLTQSGFELRDDDWQC</sequence>
<dbReference type="Proteomes" id="UP000288805">
    <property type="component" value="Unassembled WGS sequence"/>
</dbReference>
<dbReference type="EMBL" id="QGNW01001311">
    <property type="protein sequence ID" value="RVW45806.1"/>
    <property type="molecule type" value="Genomic_DNA"/>
</dbReference>
<protein>
    <submittedName>
        <fullName evidence="1">Uncharacterized protein</fullName>
    </submittedName>
</protein>
<organism evidence="1 2">
    <name type="scientific">Vitis vinifera</name>
    <name type="common">Grape</name>
    <dbReference type="NCBI Taxonomy" id="29760"/>
    <lineage>
        <taxon>Eukaryota</taxon>
        <taxon>Viridiplantae</taxon>
        <taxon>Streptophyta</taxon>
        <taxon>Embryophyta</taxon>
        <taxon>Tracheophyta</taxon>
        <taxon>Spermatophyta</taxon>
        <taxon>Magnoliopsida</taxon>
        <taxon>eudicotyledons</taxon>
        <taxon>Gunneridae</taxon>
        <taxon>Pentapetalae</taxon>
        <taxon>rosids</taxon>
        <taxon>Vitales</taxon>
        <taxon>Vitaceae</taxon>
        <taxon>Viteae</taxon>
        <taxon>Vitis</taxon>
    </lineage>
</organism>
<evidence type="ECO:0000313" key="2">
    <source>
        <dbReference type="Proteomes" id="UP000288805"/>
    </source>
</evidence>
<proteinExistence type="predicted"/>
<gene>
    <name evidence="1" type="ORF">CK203_086260</name>
</gene>
<reference evidence="1 2" key="1">
    <citation type="journal article" date="2018" name="PLoS Genet.">
        <title>Population sequencing reveals clonal diversity and ancestral inbreeding in the grapevine cultivar Chardonnay.</title>
        <authorList>
            <person name="Roach M.J."/>
            <person name="Johnson D.L."/>
            <person name="Bohlmann J."/>
            <person name="van Vuuren H.J."/>
            <person name="Jones S.J."/>
            <person name="Pretorius I.S."/>
            <person name="Schmidt S.A."/>
            <person name="Borneman A.R."/>
        </authorList>
    </citation>
    <scope>NUCLEOTIDE SEQUENCE [LARGE SCALE GENOMIC DNA]</scope>
    <source>
        <strain evidence="2">cv. Chardonnay</strain>
        <tissue evidence="1">Leaf</tissue>
    </source>
</reference>
<evidence type="ECO:0000313" key="1">
    <source>
        <dbReference type="EMBL" id="RVW45806.1"/>
    </source>
</evidence>
<dbReference type="AlphaFoldDB" id="A0A438ED96"/>